<reference evidence="3" key="1">
    <citation type="submission" date="2018-03" db="EMBL/GenBank/DDBJ databases">
        <authorList>
            <person name="Rodrigo-Torres L."/>
            <person name="Arahal R. D."/>
            <person name="Lucena T."/>
        </authorList>
    </citation>
    <scope>NUCLEOTIDE SEQUENCE [LARGE SCALE GENOMIC DNA]</scope>
    <source>
        <strain evidence="3">CECT 8871</strain>
    </source>
</reference>
<evidence type="ECO:0000256" key="1">
    <source>
        <dbReference type="SAM" id="SignalP"/>
    </source>
</evidence>
<keyword evidence="3" id="KW-1185">Reference proteome</keyword>
<feature type="signal peptide" evidence="1">
    <location>
        <begin position="1"/>
        <end position="20"/>
    </location>
</feature>
<keyword evidence="1" id="KW-0732">Signal</keyword>
<dbReference type="RefSeq" id="WP_108887085.1">
    <property type="nucleotide sequence ID" value="NZ_OMOJ01000007.1"/>
</dbReference>
<feature type="chain" id="PRO_5015313137" evidence="1">
    <location>
        <begin position="21"/>
        <end position="120"/>
    </location>
</feature>
<dbReference type="Proteomes" id="UP000244904">
    <property type="component" value="Unassembled WGS sequence"/>
</dbReference>
<evidence type="ECO:0000313" key="2">
    <source>
        <dbReference type="EMBL" id="SPF81237.1"/>
    </source>
</evidence>
<dbReference type="EMBL" id="OMOJ01000007">
    <property type="protein sequence ID" value="SPF81237.1"/>
    <property type="molecule type" value="Genomic_DNA"/>
</dbReference>
<name>A0A2R8AZ40_9RHOB</name>
<evidence type="ECO:0000313" key="3">
    <source>
        <dbReference type="Proteomes" id="UP000244904"/>
    </source>
</evidence>
<dbReference type="AlphaFoldDB" id="A0A2R8AZ40"/>
<gene>
    <name evidence="2" type="ORF">PRI8871_03059</name>
</gene>
<protein>
    <submittedName>
        <fullName evidence="2">Uncharacterized protein</fullName>
    </submittedName>
</protein>
<dbReference type="OrthoDB" id="573055at2"/>
<sequence length="120" mass="13429">MKTILAALCVMMSAPVIAFADMPEIVKVKVSRIGMDWRFAVTLRHGDTGWDHFADAWEIVSLDGKVLATRELMHPHVAEQPFTRSLTGVMLPDGTRDVLIRARCSDQGWGEATYRVTLPF</sequence>
<organism evidence="2 3">
    <name type="scientific">Pseudoprimorskyibacter insulae</name>
    <dbReference type="NCBI Taxonomy" id="1695997"/>
    <lineage>
        <taxon>Bacteria</taxon>
        <taxon>Pseudomonadati</taxon>
        <taxon>Pseudomonadota</taxon>
        <taxon>Alphaproteobacteria</taxon>
        <taxon>Rhodobacterales</taxon>
        <taxon>Paracoccaceae</taxon>
        <taxon>Pseudoprimorskyibacter</taxon>
    </lineage>
</organism>
<proteinExistence type="predicted"/>
<accession>A0A2R8AZ40</accession>